<evidence type="ECO:0000256" key="4">
    <source>
        <dbReference type="ARBA" id="ARBA00023163"/>
    </source>
</evidence>
<evidence type="ECO:0000256" key="2">
    <source>
        <dbReference type="ARBA" id="ARBA00023015"/>
    </source>
</evidence>
<name>A0A148KLG1_9ALTE</name>
<dbReference type="RefSeq" id="WP_068381388.1">
    <property type="nucleotide sequence ID" value="NZ_LSNE01000015.1"/>
</dbReference>
<evidence type="ECO:0000256" key="3">
    <source>
        <dbReference type="ARBA" id="ARBA00023125"/>
    </source>
</evidence>
<evidence type="ECO:0000256" key="1">
    <source>
        <dbReference type="ARBA" id="ARBA00011046"/>
    </source>
</evidence>
<dbReference type="Gene3D" id="1.10.10.10">
    <property type="entry name" value="Winged helix-like DNA-binding domain superfamily/Winged helix DNA-binding domain"/>
    <property type="match status" value="1"/>
</dbReference>
<evidence type="ECO:0000313" key="6">
    <source>
        <dbReference type="Proteomes" id="UP000070299"/>
    </source>
</evidence>
<dbReference type="SUPFAM" id="SSF46785">
    <property type="entry name" value="Winged helix' DNA-binding domain"/>
    <property type="match status" value="1"/>
</dbReference>
<dbReference type="EMBL" id="LSNE01000015">
    <property type="protein sequence ID" value="KXI27088.1"/>
    <property type="molecule type" value="Genomic_DNA"/>
</dbReference>
<comment type="similarity">
    <text evidence="1">Belongs to the BlaI transcriptional regulatory family.</text>
</comment>
<protein>
    <submittedName>
        <fullName evidence="5">Transcriptional regulator</fullName>
    </submittedName>
</protein>
<dbReference type="InterPro" id="IPR036388">
    <property type="entry name" value="WH-like_DNA-bd_sf"/>
</dbReference>
<dbReference type="OrthoDB" id="279010at2"/>
<reference evidence="6" key="1">
    <citation type="submission" date="2016-02" db="EMBL/GenBank/DDBJ databases">
        <authorList>
            <person name="Schultz-Johansen M."/>
            <person name="Glaring M.A."/>
            <person name="Bech P.K."/>
            <person name="Stougaard P."/>
        </authorList>
    </citation>
    <scope>NUCLEOTIDE SEQUENCE [LARGE SCALE GENOMIC DNA]</scope>
    <source>
        <strain evidence="6">S66</strain>
    </source>
</reference>
<dbReference type="Pfam" id="PF03965">
    <property type="entry name" value="Penicillinase_R"/>
    <property type="match status" value="1"/>
</dbReference>
<sequence>MIAPTPSELEILNILWKSGEATTQIVNDQLNLTRPVGYTTTLKTMQLMTEKGLLDRRKEGKSHVYFALSDESKTKSHLLDKIIQTTFGGSTSGLLMQLFGNKAVSQDEIVQIRAFLDGMEDKNHG</sequence>
<dbReference type="AlphaFoldDB" id="A0A148KLG1"/>
<dbReference type="Proteomes" id="UP000070299">
    <property type="component" value="Unassembled WGS sequence"/>
</dbReference>
<dbReference type="STRING" id="1799789.AX660_01480"/>
<dbReference type="GO" id="GO:0003677">
    <property type="term" value="F:DNA binding"/>
    <property type="evidence" value="ECO:0007669"/>
    <property type="project" value="UniProtKB-KW"/>
</dbReference>
<dbReference type="PIRSF" id="PIRSF019455">
    <property type="entry name" value="CopR_AtkY"/>
    <property type="match status" value="1"/>
</dbReference>
<organism evidence="5 6">
    <name type="scientific">Paraglaciecola hydrolytica</name>
    <dbReference type="NCBI Taxonomy" id="1799789"/>
    <lineage>
        <taxon>Bacteria</taxon>
        <taxon>Pseudomonadati</taxon>
        <taxon>Pseudomonadota</taxon>
        <taxon>Gammaproteobacteria</taxon>
        <taxon>Alteromonadales</taxon>
        <taxon>Alteromonadaceae</taxon>
        <taxon>Paraglaciecola</taxon>
    </lineage>
</organism>
<dbReference type="InterPro" id="IPR005650">
    <property type="entry name" value="BlaI_family"/>
</dbReference>
<keyword evidence="2" id="KW-0805">Transcription regulation</keyword>
<gene>
    <name evidence="5" type="ORF">AX660_01480</name>
</gene>
<dbReference type="Gene3D" id="1.10.4040.10">
    <property type="entry name" value="Penicillinase repressor domain"/>
    <property type="match status" value="1"/>
</dbReference>
<keyword evidence="3" id="KW-0238">DNA-binding</keyword>
<dbReference type="GO" id="GO:0045892">
    <property type="term" value="P:negative regulation of DNA-templated transcription"/>
    <property type="evidence" value="ECO:0007669"/>
    <property type="project" value="InterPro"/>
</dbReference>
<accession>A0A148KLG1</accession>
<keyword evidence="4" id="KW-0804">Transcription</keyword>
<comment type="caution">
    <text evidence="5">The sequence shown here is derived from an EMBL/GenBank/DDBJ whole genome shotgun (WGS) entry which is preliminary data.</text>
</comment>
<dbReference type="InterPro" id="IPR036390">
    <property type="entry name" value="WH_DNA-bd_sf"/>
</dbReference>
<keyword evidence="6" id="KW-1185">Reference proteome</keyword>
<proteinExistence type="inferred from homology"/>
<evidence type="ECO:0000313" key="5">
    <source>
        <dbReference type="EMBL" id="KXI27088.1"/>
    </source>
</evidence>